<evidence type="ECO:0000313" key="12">
    <source>
        <dbReference type="Proteomes" id="UP000094068"/>
    </source>
</evidence>
<keyword evidence="12" id="KW-1185">Reference proteome</keyword>
<dbReference type="NCBIfam" id="NF011652">
    <property type="entry name" value="PRK15070.1"/>
    <property type="match status" value="1"/>
</dbReference>
<evidence type="ECO:0000256" key="6">
    <source>
        <dbReference type="ARBA" id="ARBA00022723"/>
    </source>
</evidence>
<organism evidence="11 12">
    <name type="scientific">Enterococcus ureasiticus</name>
    <dbReference type="NCBI Taxonomy" id="903984"/>
    <lineage>
        <taxon>Bacteria</taxon>
        <taxon>Bacillati</taxon>
        <taxon>Bacillota</taxon>
        <taxon>Bacilli</taxon>
        <taxon>Lactobacillales</taxon>
        <taxon>Enterococcaceae</taxon>
        <taxon>Enterococcus</taxon>
    </lineage>
</organism>
<evidence type="ECO:0000256" key="5">
    <source>
        <dbReference type="ARBA" id="ARBA00022679"/>
    </source>
</evidence>
<evidence type="ECO:0000256" key="2">
    <source>
        <dbReference type="ARBA" id="ARBA00007342"/>
    </source>
</evidence>
<dbReference type="Pfam" id="PF06130">
    <property type="entry name" value="PTAC"/>
    <property type="match status" value="1"/>
</dbReference>
<dbReference type="Proteomes" id="UP000094068">
    <property type="component" value="Unassembled WGS sequence"/>
</dbReference>
<comment type="caution">
    <text evidence="11">The sequence shown here is derived from an EMBL/GenBank/DDBJ whole genome shotgun (WGS) entry which is preliminary data.</text>
</comment>
<gene>
    <name evidence="11" type="ORF">BCR21_02465</name>
</gene>
<dbReference type="PANTHER" id="PTHR39453:SF1">
    <property type="entry name" value="PHOSPHATE PROPANOYLTRANSFERASE"/>
    <property type="match status" value="1"/>
</dbReference>
<comment type="function">
    <text evidence="10">Involved in 1,2-propanediol (1,2-PD) degradation by catalyzing the conversion of propanoyl-CoA to propanoyl-phosphate.</text>
</comment>
<evidence type="ECO:0000313" key="11">
    <source>
        <dbReference type="EMBL" id="OEG13874.1"/>
    </source>
</evidence>
<sequence>MNEQLIDNLVDQVVAKINEERSFLVEASGRHVHLSQEHINALFGEGYQLTINNYLSQPGQYASKERVTLLGPKGTLHNVVILGPARAASQVEISGTDALALGIKVPVKESGDIEGTPGIVLVNGHKTVTLEKGLIIAKRHVHVSTNDAKKMNVTQGEIVKVRINSEQRSLIFDDVVIRVSDKFATAMHIDYDEANACSFKKGIRGHIVK</sequence>
<keyword evidence="5 10" id="KW-0808">Transferase</keyword>
<dbReference type="GO" id="GO:0051144">
    <property type="term" value="P:1,2-propanediol catabolic process"/>
    <property type="evidence" value="ECO:0007669"/>
    <property type="project" value="UniProtKB-UniPathway"/>
</dbReference>
<evidence type="ECO:0000256" key="7">
    <source>
        <dbReference type="ARBA" id="ARBA00022833"/>
    </source>
</evidence>
<dbReference type="PANTHER" id="PTHR39453">
    <property type="entry name" value="PHOSPHATE PROPANOYLTRANSFERASE"/>
    <property type="match status" value="1"/>
</dbReference>
<dbReference type="NCBIfam" id="NF040837">
    <property type="entry name" value="BMC_EutD_Gpos"/>
    <property type="match status" value="1"/>
</dbReference>
<dbReference type="AlphaFoldDB" id="A0A1E5GMF3"/>
<proteinExistence type="inferred from homology"/>
<dbReference type="PIRSF" id="PIRSF010130">
    <property type="entry name" value="PduL"/>
    <property type="match status" value="1"/>
</dbReference>
<dbReference type="GO" id="GO:0016747">
    <property type="term" value="F:acyltransferase activity, transferring groups other than amino-acyl groups"/>
    <property type="evidence" value="ECO:0007669"/>
    <property type="project" value="InterPro"/>
</dbReference>
<dbReference type="UniPathway" id="UPA00621"/>
<evidence type="ECO:0000256" key="9">
    <source>
        <dbReference type="ARBA" id="ARBA00047589"/>
    </source>
</evidence>
<keyword evidence="7" id="KW-0862">Zinc</keyword>
<accession>A0A1E5GMF3</accession>
<evidence type="ECO:0000256" key="3">
    <source>
        <dbReference type="ARBA" id="ARBA00012206"/>
    </source>
</evidence>
<dbReference type="EC" id="2.3.1.222" evidence="3 10"/>
<dbReference type="GO" id="GO:0046872">
    <property type="term" value="F:metal ion binding"/>
    <property type="evidence" value="ECO:0007669"/>
    <property type="project" value="UniProtKB-KW"/>
</dbReference>
<dbReference type="OrthoDB" id="9784365at2"/>
<evidence type="ECO:0000256" key="4">
    <source>
        <dbReference type="ARBA" id="ARBA00020837"/>
    </source>
</evidence>
<comment type="similarity">
    <text evidence="2 10">Belongs to the PduL family.</text>
</comment>
<dbReference type="STRING" id="903984.BCR21_02465"/>
<dbReference type="InterPro" id="IPR008300">
    <property type="entry name" value="PTAC"/>
</dbReference>
<comment type="catalytic activity">
    <reaction evidence="9 10">
        <text>propanoyl-CoA + phosphate = propanoyl phosphate + CoA</text>
        <dbReference type="Rhea" id="RHEA:28046"/>
        <dbReference type="ChEBI" id="CHEBI:43474"/>
        <dbReference type="ChEBI" id="CHEBI:57287"/>
        <dbReference type="ChEBI" id="CHEBI:57392"/>
        <dbReference type="ChEBI" id="CHEBI:58933"/>
        <dbReference type="EC" id="2.3.1.222"/>
    </reaction>
</comment>
<dbReference type="EMBL" id="MIJZ01000001">
    <property type="protein sequence ID" value="OEG13874.1"/>
    <property type="molecule type" value="Genomic_DNA"/>
</dbReference>
<evidence type="ECO:0000256" key="10">
    <source>
        <dbReference type="PIRNR" id="PIRNR010130"/>
    </source>
</evidence>
<evidence type="ECO:0000256" key="1">
    <source>
        <dbReference type="ARBA" id="ARBA00001947"/>
    </source>
</evidence>
<reference evidence="12" key="1">
    <citation type="submission" date="2016-09" db="EMBL/GenBank/DDBJ databases">
        <authorList>
            <person name="Gulvik C.A."/>
        </authorList>
    </citation>
    <scope>NUCLEOTIDE SEQUENCE [LARGE SCALE GENOMIC DNA]</scope>
    <source>
        <strain evidence="12">DSM 23328</strain>
    </source>
</reference>
<protein>
    <recommendedName>
        <fullName evidence="4 10">Phosphate propanoyltransferase</fullName>
        <ecNumber evidence="3 10">2.3.1.222</ecNumber>
    </recommendedName>
</protein>
<keyword evidence="6" id="KW-0479">Metal-binding</keyword>
<dbReference type="RefSeq" id="WP_069644929.1">
    <property type="nucleotide sequence ID" value="NZ_MIJZ01000001.1"/>
</dbReference>
<comment type="cofactor">
    <cofactor evidence="1">
        <name>Zn(2+)</name>
        <dbReference type="ChEBI" id="CHEBI:29105"/>
    </cofactor>
</comment>
<evidence type="ECO:0000256" key="8">
    <source>
        <dbReference type="ARBA" id="ARBA00023315"/>
    </source>
</evidence>
<keyword evidence="8 10" id="KW-0012">Acyltransferase</keyword>
<name>A0A1E5GMF3_9ENTE</name>
<comment type="pathway">
    <text evidence="10">Polyol metabolism; 1,2-propanediol degradation.</text>
</comment>